<dbReference type="GeneID" id="119725405"/>
<dbReference type="Proteomes" id="UP000887568">
    <property type="component" value="Unplaced"/>
</dbReference>
<protein>
    <submittedName>
        <fullName evidence="1">Uncharacterized protein</fullName>
    </submittedName>
</protein>
<dbReference type="AlphaFoldDB" id="A0A913ZLR1"/>
<organism evidence="1 2">
    <name type="scientific">Patiria miniata</name>
    <name type="common">Bat star</name>
    <name type="synonym">Asterina miniata</name>
    <dbReference type="NCBI Taxonomy" id="46514"/>
    <lineage>
        <taxon>Eukaryota</taxon>
        <taxon>Metazoa</taxon>
        <taxon>Echinodermata</taxon>
        <taxon>Eleutherozoa</taxon>
        <taxon>Asterozoa</taxon>
        <taxon>Asteroidea</taxon>
        <taxon>Valvatacea</taxon>
        <taxon>Valvatida</taxon>
        <taxon>Asterinidae</taxon>
        <taxon>Patiria</taxon>
    </lineage>
</organism>
<sequence length="134" mass="15297">MTEHDADILNDRSLHDVADVYDNFFVPGASGWRDLNMTAIMREAEKQRQDAMQNGHSSRPVFIKQPVIPNTVLKRLSPDIIQNMTAAEVLQLADATEMSYESMTHLLSNLRPQEFDKLLSLSRNYTDFELTLVT</sequence>
<evidence type="ECO:0000313" key="1">
    <source>
        <dbReference type="EnsemblMetazoa" id="XP_038052738.1"/>
    </source>
</evidence>
<name>A0A913ZLR1_PATMI</name>
<dbReference type="EnsemblMetazoa" id="XM_038196810.1">
    <property type="protein sequence ID" value="XP_038052738.1"/>
    <property type="gene ID" value="LOC119725405"/>
</dbReference>
<evidence type="ECO:0000313" key="2">
    <source>
        <dbReference type="Proteomes" id="UP000887568"/>
    </source>
</evidence>
<reference evidence="1" key="1">
    <citation type="submission" date="2022-11" db="UniProtKB">
        <authorList>
            <consortium name="EnsemblMetazoa"/>
        </authorList>
    </citation>
    <scope>IDENTIFICATION</scope>
</reference>
<dbReference type="RefSeq" id="XP_038052738.1">
    <property type="nucleotide sequence ID" value="XM_038196810.1"/>
</dbReference>
<accession>A0A913ZLR1</accession>
<proteinExistence type="predicted"/>
<keyword evidence="2" id="KW-1185">Reference proteome</keyword>